<dbReference type="GO" id="GO:0034194">
    <property type="term" value="P:D-galactonate catabolic process"/>
    <property type="evidence" value="ECO:0007669"/>
    <property type="project" value="InterPro"/>
</dbReference>
<dbReference type="Proteomes" id="UP000025061">
    <property type="component" value="Unassembled WGS sequence"/>
</dbReference>
<dbReference type="GO" id="GO:0008671">
    <property type="term" value="F:2-dehydro-3-deoxygalactonokinase activity"/>
    <property type="evidence" value="ECO:0007669"/>
    <property type="project" value="InterPro"/>
</dbReference>
<comment type="caution">
    <text evidence="1">The sequence shown here is derived from an EMBL/GenBank/DDBJ whole genome shotgun (WGS) entry which is preliminary data.</text>
</comment>
<protein>
    <submittedName>
        <fullName evidence="1">Putative 2-dehydro-3-deoxygalactonokinase</fullName>
    </submittedName>
</protein>
<sequence length="290" mass="30998">MKDSLALIGLDWSGSRLSAWAYDGEGEILSSATLHEPERVPPAEYVSRLRFHVTEWLGAWPEVPVIVSGDVGILSQNVPNLSLPVLLSALPGHLMSRDGIWIVPWIRQLSPPDLSGGSETILAGLGEDHAAVCIAGRHTRHYDLEHGRIVSLSTEITSELRDLLLTAGSLSLKDGPAQTFDPRVFREWVERALDTDDTPPVYSVEAAVFTGLLDPANKAAAIAGLLIGTDVAAHYDPGDEVLLVADGPLREAYGLAFDALGADVDEISAIEALQDGLFELADLAGLLGED</sequence>
<dbReference type="EMBL" id="ARYI01000016">
    <property type="protein sequence ID" value="KCZ88267.1"/>
    <property type="molecule type" value="Genomic_DNA"/>
</dbReference>
<name>A0A059FCE4_9PROT</name>
<proteinExistence type="predicted"/>
<organism evidence="1 2">
    <name type="scientific">Hyphomonas hirschiana VP5</name>
    <dbReference type="NCBI Taxonomy" id="1280951"/>
    <lineage>
        <taxon>Bacteria</taxon>
        <taxon>Pseudomonadati</taxon>
        <taxon>Pseudomonadota</taxon>
        <taxon>Alphaproteobacteria</taxon>
        <taxon>Hyphomonadales</taxon>
        <taxon>Hyphomonadaceae</taxon>
        <taxon>Hyphomonas</taxon>
    </lineage>
</organism>
<keyword evidence="1" id="KW-0808">Transferase</keyword>
<evidence type="ECO:0000313" key="2">
    <source>
        <dbReference type="Proteomes" id="UP000025061"/>
    </source>
</evidence>
<reference evidence="1 2" key="1">
    <citation type="submission" date="2013-04" db="EMBL/GenBank/DDBJ databases">
        <title>Hyphomonas hirschiana VP5 Genome Sequencing.</title>
        <authorList>
            <person name="Lai Q."/>
            <person name="Shao Z."/>
        </authorList>
    </citation>
    <scope>NUCLEOTIDE SEQUENCE [LARGE SCALE GENOMIC DNA]</scope>
    <source>
        <strain evidence="1 2">VP5</strain>
    </source>
</reference>
<dbReference type="PATRIC" id="fig|1280951.3.peg.3075"/>
<keyword evidence="1" id="KW-0418">Kinase</keyword>
<dbReference type="Pfam" id="PF05035">
    <property type="entry name" value="DGOK"/>
    <property type="match status" value="1"/>
</dbReference>
<dbReference type="RefSeq" id="WP_011647002.1">
    <property type="nucleotide sequence ID" value="NZ_ARYI01000016.1"/>
</dbReference>
<dbReference type="OrthoDB" id="256574at2"/>
<dbReference type="InterPro" id="IPR042257">
    <property type="entry name" value="DGOK_C"/>
</dbReference>
<dbReference type="Gene3D" id="3.30.420.310">
    <property type="entry name" value="2-keto-3-deoxy-galactonokinase, C-terminal domain"/>
    <property type="match status" value="1"/>
</dbReference>
<dbReference type="InterPro" id="IPR007729">
    <property type="entry name" value="DGOK"/>
</dbReference>
<keyword evidence="2" id="KW-1185">Reference proteome</keyword>
<evidence type="ECO:0000313" key="1">
    <source>
        <dbReference type="EMBL" id="KCZ88267.1"/>
    </source>
</evidence>
<gene>
    <name evidence="1" type="ORF">HHI_15234</name>
</gene>
<dbReference type="AlphaFoldDB" id="A0A059FCE4"/>
<accession>A0A059FCE4</accession>